<keyword evidence="3" id="KW-1185">Reference proteome</keyword>
<protein>
    <submittedName>
        <fullName evidence="2">Uncharacterized protein</fullName>
    </submittedName>
</protein>
<feature type="region of interest" description="Disordered" evidence="1">
    <location>
        <begin position="1"/>
        <end position="35"/>
    </location>
</feature>
<name>A0AAD4V9K6_PRUDU</name>
<dbReference type="AlphaFoldDB" id="A0AAD4V9K6"/>
<gene>
    <name evidence="2" type="ORF">L3X38_030085</name>
</gene>
<sequence>MQTVRLHPPPRLSSSPSSHTTSARTALNEGSYGANEHDLEVHIELSRRIVDMRQNPLHRWLQWQSKAILEHIGEEDDLTL</sequence>
<evidence type="ECO:0000313" key="2">
    <source>
        <dbReference type="EMBL" id="KAI5321015.1"/>
    </source>
</evidence>
<dbReference type="Proteomes" id="UP001054821">
    <property type="component" value="Chromosome 6"/>
</dbReference>
<proteinExistence type="predicted"/>
<accession>A0AAD4V9K6</accession>
<evidence type="ECO:0000256" key="1">
    <source>
        <dbReference type="SAM" id="MobiDB-lite"/>
    </source>
</evidence>
<reference evidence="2 3" key="1">
    <citation type="journal article" date="2022" name="G3 (Bethesda)">
        <title>Whole-genome sequence and methylome profiling of the almond [Prunus dulcis (Mill.) D.A. Webb] cultivar 'Nonpareil'.</title>
        <authorList>
            <person name="D'Amico-Willman K.M."/>
            <person name="Ouma W.Z."/>
            <person name="Meulia T."/>
            <person name="Sideli G.M."/>
            <person name="Gradziel T.M."/>
            <person name="Fresnedo-Ramirez J."/>
        </authorList>
    </citation>
    <scope>NUCLEOTIDE SEQUENCE [LARGE SCALE GENOMIC DNA]</scope>
    <source>
        <strain evidence="2">Clone GOH B32 T37-40</strain>
    </source>
</reference>
<dbReference type="EMBL" id="JAJFAZ020000006">
    <property type="protein sequence ID" value="KAI5321015.1"/>
    <property type="molecule type" value="Genomic_DNA"/>
</dbReference>
<evidence type="ECO:0000313" key="3">
    <source>
        <dbReference type="Proteomes" id="UP001054821"/>
    </source>
</evidence>
<feature type="compositionally biased region" description="Low complexity" evidence="1">
    <location>
        <begin position="12"/>
        <end position="22"/>
    </location>
</feature>
<comment type="caution">
    <text evidence="2">The sequence shown here is derived from an EMBL/GenBank/DDBJ whole genome shotgun (WGS) entry which is preliminary data.</text>
</comment>
<organism evidence="2 3">
    <name type="scientific">Prunus dulcis</name>
    <name type="common">Almond</name>
    <name type="synonym">Amygdalus dulcis</name>
    <dbReference type="NCBI Taxonomy" id="3755"/>
    <lineage>
        <taxon>Eukaryota</taxon>
        <taxon>Viridiplantae</taxon>
        <taxon>Streptophyta</taxon>
        <taxon>Embryophyta</taxon>
        <taxon>Tracheophyta</taxon>
        <taxon>Spermatophyta</taxon>
        <taxon>Magnoliopsida</taxon>
        <taxon>eudicotyledons</taxon>
        <taxon>Gunneridae</taxon>
        <taxon>Pentapetalae</taxon>
        <taxon>rosids</taxon>
        <taxon>fabids</taxon>
        <taxon>Rosales</taxon>
        <taxon>Rosaceae</taxon>
        <taxon>Amygdaloideae</taxon>
        <taxon>Amygdaleae</taxon>
        <taxon>Prunus</taxon>
    </lineage>
</organism>